<comment type="caution">
    <text evidence="2">The sequence shown here is derived from an EMBL/GenBank/DDBJ whole genome shotgun (WGS) entry which is preliminary data.</text>
</comment>
<evidence type="ECO:0000313" key="3">
    <source>
        <dbReference type="Proteomes" id="UP001595989"/>
    </source>
</evidence>
<evidence type="ECO:0000313" key="2">
    <source>
        <dbReference type="EMBL" id="MFC4557530.1"/>
    </source>
</evidence>
<organism evidence="2 3">
    <name type="scientific">Virgibacillus kekensis</name>
    <dbReference type="NCBI Taxonomy" id="202261"/>
    <lineage>
        <taxon>Bacteria</taxon>
        <taxon>Bacillati</taxon>
        <taxon>Bacillota</taxon>
        <taxon>Bacilli</taxon>
        <taxon>Bacillales</taxon>
        <taxon>Bacillaceae</taxon>
        <taxon>Virgibacillus</taxon>
    </lineage>
</organism>
<dbReference type="CDD" id="cd06223">
    <property type="entry name" value="PRTases_typeI"/>
    <property type="match status" value="1"/>
</dbReference>
<evidence type="ECO:0000256" key="1">
    <source>
        <dbReference type="ARBA" id="ARBA00008007"/>
    </source>
</evidence>
<keyword evidence="3" id="KW-1185">Reference proteome</keyword>
<dbReference type="SUPFAM" id="SSF53271">
    <property type="entry name" value="PRTase-like"/>
    <property type="match status" value="1"/>
</dbReference>
<dbReference type="InterPro" id="IPR029057">
    <property type="entry name" value="PRTase-like"/>
</dbReference>
<comment type="similarity">
    <text evidence="1">Belongs to the ComF/GntX family.</text>
</comment>
<dbReference type="InterPro" id="IPR051910">
    <property type="entry name" value="ComF/GntX_DNA_util-trans"/>
</dbReference>
<dbReference type="PANTHER" id="PTHR47505">
    <property type="entry name" value="DNA UTILIZATION PROTEIN YHGH"/>
    <property type="match status" value="1"/>
</dbReference>
<protein>
    <submittedName>
        <fullName evidence="2">ComF family protein</fullName>
    </submittedName>
</protein>
<proteinExistence type="inferred from homology"/>
<dbReference type="EMBL" id="JBHSFU010000004">
    <property type="protein sequence ID" value="MFC4557530.1"/>
    <property type="molecule type" value="Genomic_DNA"/>
</dbReference>
<dbReference type="PANTHER" id="PTHR47505:SF1">
    <property type="entry name" value="DNA UTILIZATION PROTEIN YHGH"/>
    <property type="match status" value="1"/>
</dbReference>
<accession>A0ABV9DFD6</accession>
<name>A0ABV9DFD6_9BACI</name>
<sequence length="227" mass="25989">MNCLWCDTEIIPEVGWKTLLMPAEQKILCQPCGDGLKSITGKRCKKCSRISEVTKCNDCIWWEKHTQGKDPLTANLSVFHYNSYIQDVVSRWKYRGDYCLGMVFKESYKDAFTRYLHFLPDDTIMVPIPLSNERLNERGFNQSAVLSSFLPLRTEELLARKHSEKQSKKNRHERIAAENPFELIESINKPVLLADDIYTTGATLRHAALLLKESGSPSIHALTLIRG</sequence>
<dbReference type="RefSeq" id="WP_390293505.1">
    <property type="nucleotide sequence ID" value="NZ_JBHSFU010000004.1"/>
</dbReference>
<dbReference type="Proteomes" id="UP001595989">
    <property type="component" value="Unassembled WGS sequence"/>
</dbReference>
<dbReference type="InterPro" id="IPR000836">
    <property type="entry name" value="PRTase_dom"/>
</dbReference>
<gene>
    <name evidence="2" type="ORF">ACFO3D_04830</name>
</gene>
<dbReference type="Gene3D" id="3.40.50.2020">
    <property type="match status" value="1"/>
</dbReference>
<reference evidence="3" key="1">
    <citation type="journal article" date="2019" name="Int. J. Syst. Evol. Microbiol.">
        <title>The Global Catalogue of Microorganisms (GCM) 10K type strain sequencing project: providing services to taxonomists for standard genome sequencing and annotation.</title>
        <authorList>
            <consortium name="The Broad Institute Genomics Platform"/>
            <consortium name="The Broad Institute Genome Sequencing Center for Infectious Disease"/>
            <person name="Wu L."/>
            <person name="Ma J."/>
        </authorList>
    </citation>
    <scope>NUCLEOTIDE SEQUENCE [LARGE SCALE GENOMIC DNA]</scope>
    <source>
        <strain evidence="3">CGMCC 4.7426</strain>
    </source>
</reference>